<dbReference type="OMA" id="WQMMLRL"/>
<dbReference type="EMBL" id="VRMN01000006">
    <property type="protein sequence ID" value="KAA8493815.1"/>
    <property type="molecule type" value="Genomic_DNA"/>
</dbReference>
<dbReference type="InterPro" id="IPR006067">
    <property type="entry name" value="NO2/SO3_Rdtase_4Fe4S_dom"/>
</dbReference>
<comment type="cofactor">
    <cofactor evidence="2">
        <name>[4Fe-4S] cluster</name>
        <dbReference type="ChEBI" id="CHEBI:49883"/>
    </cofactor>
</comment>
<accession>A0A5J4YRC4</accession>
<sequence>MEGSATVAAFVGAGAGVGAARTGESLVCAGKKWRRGTGLYVAQASGGAPKVRMVATGPQRTSVDKEVGTEAVTKLGKVEALKLESHHLRYPLVDEMSNEEVFITENAMQVMKFHGSYQQDNRELRRPGQPKHWQFMLRLKMPAGEFPRQMYQMLDDLSDDYGNHTLRATTRCAFQMHGVLKGNMKTVLGKIMNAGGSTMGACGDISRNVVATPAPFATAPYTYVREYAKYIAEILAPQTGAFAEIWLDGEKAASVEYWKKDIDMNEVQKIIKKDNKRGVVIKNNEEPIYGDRYLPRKFKVGITVPGDNSIDIYTQDIGLVVICNAAGELQGFNVTVGGGMGRTHGKENTFARTGDHLGFVRKDKVFDLIKAIVATQRDHGNREHRPNARMKYLVDKLGIDEFRKLVESYYGASISRWRSLPTWKYEDFMGWHEQGDGKWFMGLFVENGRIKNEGSFQLKRALRYLMDELDINMVVSPNQNIILKDIEQKHKGMVVQVLKDHGVPMPDEYSRNRVTAMACPAFPLCGLAVTEAERHFPSVVDRVDNLLDKMGLKRTNIIMRMTGCPNGCVRPYMAEIGFVGSGPLMYQLWLGGTPGATQLAFPYMEKVKDAAIESVLEPVFACFAQNRKRNEPFGTFCARYGKEALEAFAASYTPGAISKRVLKKVAMDEETHAKLVKAAETRKTTVKALLDDLITSNL</sequence>
<evidence type="ECO:0000256" key="11">
    <source>
        <dbReference type="ARBA" id="ARBA00022784"/>
    </source>
</evidence>
<dbReference type="InterPro" id="IPR005117">
    <property type="entry name" value="NiRdtase/SiRdtase_haem-b_fer"/>
</dbReference>
<dbReference type="PANTHER" id="PTHR11493">
    <property type="entry name" value="SULFITE REDUCTASE [NADPH] SUBUNIT BETA-RELATED"/>
    <property type="match status" value="1"/>
</dbReference>
<comment type="similarity">
    <text evidence="6">Belongs to the nitrite and sulfite reductase 4Fe-4S domain family.</text>
</comment>
<dbReference type="InterPro" id="IPR006066">
    <property type="entry name" value="NO2/SO3_Rdtase_FeS/sirohaem_BS"/>
</dbReference>
<evidence type="ECO:0000259" key="18">
    <source>
        <dbReference type="Pfam" id="PF03460"/>
    </source>
</evidence>
<evidence type="ECO:0000313" key="20">
    <source>
        <dbReference type="Proteomes" id="UP000324585"/>
    </source>
</evidence>
<comment type="cofactor">
    <cofactor evidence="1">
        <name>siroheme</name>
        <dbReference type="ChEBI" id="CHEBI:60052"/>
    </cofactor>
</comment>
<feature type="domain" description="Nitrite/sulphite reductase 4Fe-4S" evidence="17">
    <location>
        <begin position="233"/>
        <end position="411"/>
    </location>
</feature>
<keyword evidence="8" id="KW-0004">4Fe-4S</keyword>
<dbReference type="NCBIfam" id="TIGR02042">
    <property type="entry name" value="sir"/>
    <property type="match status" value="1"/>
</dbReference>
<evidence type="ECO:0000256" key="7">
    <source>
        <dbReference type="ARBA" id="ARBA00012353"/>
    </source>
</evidence>
<dbReference type="NCBIfam" id="NF010029">
    <property type="entry name" value="PRK13504.1"/>
    <property type="match status" value="1"/>
</dbReference>
<evidence type="ECO:0000256" key="6">
    <source>
        <dbReference type="ARBA" id="ARBA00010429"/>
    </source>
</evidence>
<dbReference type="GO" id="GO:0050311">
    <property type="term" value="F:sulfite reductase (ferredoxin) activity"/>
    <property type="evidence" value="ECO:0007669"/>
    <property type="project" value="UniProtKB-EC"/>
</dbReference>
<evidence type="ECO:0000256" key="1">
    <source>
        <dbReference type="ARBA" id="ARBA00001929"/>
    </source>
</evidence>
<keyword evidence="14" id="KW-0411">Iron-sulfur</keyword>
<evidence type="ECO:0000259" key="17">
    <source>
        <dbReference type="Pfam" id="PF01077"/>
    </source>
</evidence>
<dbReference type="AlphaFoldDB" id="A0A5J4YRC4"/>
<keyword evidence="20" id="KW-1185">Reference proteome</keyword>
<dbReference type="GO" id="GO:0009337">
    <property type="term" value="C:sulfite reductase complex (NADPH)"/>
    <property type="evidence" value="ECO:0007669"/>
    <property type="project" value="TreeGrafter"/>
</dbReference>
<protein>
    <recommendedName>
        <fullName evidence="7">assimilatory sulfite reductase (ferredoxin)</fullName>
        <ecNumber evidence="7">1.8.7.1</ecNumber>
    </recommendedName>
</protein>
<evidence type="ECO:0000313" key="19">
    <source>
        <dbReference type="EMBL" id="KAA8493815.1"/>
    </source>
</evidence>
<dbReference type="PANTHER" id="PTHR11493:SF47">
    <property type="entry name" value="SULFITE REDUCTASE [NADPH] SUBUNIT BETA"/>
    <property type="match status" value="1"/>
</dbReference>
<evidence type="ECO:0000256" key="8">
    <source>
        <dbReference type="ARBA" id="ARBA00022485"/>
    </source>
</evidence>
<keyword evidence="11" id="KW-0883">Thioether bond</keyword>
<evidence type="ECO:0000256" key="16">
    <source>
        <dbReference type="ARBA" id="ARBA00049518"/>
    </source>
</evidence>
<dbReference type="InterPro" id="IPR045169">
    <property type="entry name" value="NO2/SO3_Rdtase_4Fe4S_prot"/>
</dbReference>
<dbReference type="InterPro" id="IPR036136">
    <property type="entry name" value="Nit/Sulf_reduc_fer-like_dom_sf"/>
</dbReference>
<dbReference type="FunFam" id="3.30.413.10:FF:000014">
    <property type="entry name" value="Sulfite reductase [ferredoxin], chloroplastic"/>
    <property type="match status" value="1"/>
</dbReference>
<keyword evidence="9" id="KW-0349">Heme</keyword>
<dbReference type="PROSITE" id="PS00365">
    <property type="entry name" value="NIR_SIR"/>
    <property type="match status" value="1"/>
</dbReference>
<keyword evidence="10" id="KW-0479">Metal-binding</keyword>
<dbReference type="InterPro" id="IPR011787">
    <property type="entry name" value="SiR_ferredoxin-dep"/>
</dbReference>
<dbReference type="Pfam" id="PF03460">
    <property type="entry name" value="NIR_SIR_ferr"/>
    <property type="match status" value="2"/>
</dbReference>
<dbReference type="SUPFAM" id="SSF56014">
    <property type="entry name" value="Nitrite and sulphite reductase 4Fe-4S domain-like"/>
    <property type="match status" value="2"/>
</dbReference>
<evidence type="ECO:0000256" key="10">
    <source>
        <dbReference type="ARBA" id="ARBA00022723"/>
    </source>
</evidence>
<feature type="domain" description="Nitrite/Sulfite reductase ferredoxin-like" evidence="18">
    <location>
        <begin position="135"/>
        <end position="190"/>
    </location>
</feature>
<dbReference type="Proteomes" id="UP000324585">
    <property type="component" value="Unassembled WGS sequence"/>
</dbReference>
<reference evidence="20" key="1">
    <citation type="journal article" date="2019" name="Nat. Commun.">
        <title>Expansion of phycobilisome linker gene families in mesophilic red algae.</title>
        <authorList>
            <person name="Lee J."/>
            <person name="Kim D."/>
            <person name="Bhattacharya D."/>
            <person name="Yoon H.S."/>
        </authorList>
    </citation>
    <scope>NUCLEOTIDE SEQUENCE [LARGE SCALE GENOMIC DNA]</scope>
    <source>
        <strain evidence="20">CCMP 1328</strain>
    </source>
</reference>
<proteinExistence type="inferred from homology"/>
<dbReference type="GO" id="GO:0046872">
    <property type="term" value="F:metal ion binding"/>
    <property type="evidence" value="ECO:0007669"/>
    <property type="project" value="UniProtKB-KW"/>
</dbReference>
<dbReference type="Gene3D" id="3.30.413.10">
    <property type="entry name" value="Sulfite Reductase Hemoprotein, domain 1"/>
    <property type="match status" value="2"/>
</dbReference>
<evidence type="ECO:0000256" key="2">
    <source>
        <dbReference type="ARBA" id="ARBA00001966"/>
    </source>
</evidence>
<comment type="catalytic activity">
    <reaction evidence="16">
        <text>hydrogen sulfide + 6 oxidized [2Fe-2S]-[ferredoxin] + 3 H2O = sulfite + 6 reduced [2Fe-2S]-[ferredoxin] + 7 H(+)</text>
        <dbReference type="Rhea" id="RHEA:23132"/>
        <dbReference type="Rhea" id="RHEA-COMP:10000"/>
        <dbReference type="Rhea" id="RHEA-COMP:10001"/>
        <dbReference type="ChEBI" id="CHEBI:15377"/>
        <dbReference type="ChEBI" id="CHEBI:15378"/>
        <dbReference type="ChEBI" id="CHEBI:17359"/>
        <dbReference type="ChEBI" id="CHEBI:29919"/>
        <dbReference type="ChEBI" id="CHEBI:33737"/>
        <dbReference type="ChEBI" id="CHEBI:33738"/>
        <dbReference type="EC" id="1.8.7.1"/>
    </reaction>
</comment>
<dbReference type="Pfam" id="PF01077">
    <property type="entry name" value="NIR_SIR"/>
    <property type="match status" value="1"/>
</dbReference>
<dbReference type="FunFam" id="3.30.413.10:FF:000008">
    <property type="entry name" value="Sulfite reductase [ferredoxin], chloroplastic"/>
    <property type="match status" value="1"/>
</dbReference>
<name>A0A5J4YRC4_PORPP</name>
<keyword evidence="13" id="KW-0408">Iron</keyword>
<evidence type="ECO:0000256" key="9">
    <source>
        <dbReference type="ARBA" id="ARBA00022617"/>
    </source>
</evidence>
<gene>
    <name evidence="19" type="ORF">FVE85_4952</name>
</gene>
<dbReference type="SUPFAM" id="SSF55124">
    <property type="entry name" value="Nitrite/Sulfite reductase N-terminal domain-like"/>
    <property type="match status" value="2"/>
</dbReference>
<comment type="function">
    <text evidence="3">DNA-binding protein that binds to both double-stranded and single-stranded DNA without significant sequence specificity to reversibly repress the transcriptional activity of chloroplast nucleoids by promoting DNA compaction and possibly regulate DNA replication.</text>
</comment>
<dbReference type="PRINTS" id="PR00397">
    <property type="entry name" value="SIROHAEM"/>
</dbReference>
<dbReference type="GO" id="GO:0042644">
    <property type="term" value="C:chloroplast nucleoid"/>
    <property type="evidence" value="ECO:0007669"/>
    <property type="project" value="UniProtKB-SubCell"/>
</dbReference>
<dbReference type="EC" id="1.8.7.1" evidence="7"/>
<evidence type="ECO:0000256" key="4">
    <source>
        <dbReference type="ARBA" id="ARBA00003329"/>
    </source>
</evidence>
<dbReference type="InterPro" id="IPR045854">
    <property type="entry name" value="NO2/SO3_Rdtase_4Fe4S_sf"/>
</dbReference>
<comment type="caution">
    <text evidence="19">The sequence shown here is derived from an EMBL/GenBank/DDBJ whole genome shotgun (WGS) entry which is preliminary data.</text>
</comment>
<evidence type="ECO:0000256" key="14">
    <source>
        <dbReference type="ARBA" id="ARBA00023014"/>
    </source>
</evidence>
<evidence type="ECO:0000256" key="15">
    <source>
        <dbReference type="ARBA" id="ARBA00046513"/>
    </source>
</evidence>
<dbReference type="GO" id="GO:0000103">
    <property type="term" value="P:sulfate assimilation"/>
    <property type="evidence" value="ECO:0007669"/>
    <property type="project" value="TreeGrafter"/>
</dbReference>
<evidence type="ECO:0000256" key="3">
    <source>
        <dbReference type="ARBA" id="ARBA00002010"/>
    </source>
</evidence>
<comment type="subunit">
    <text evidence="15">Monomer. Interacts with ferredoxin.</text>
</comment>
<keyword evidence="12" id="KW-0560">Oxidoreductase</keyword>
<dbReference type="GO" id="GO:0051539">
    <property type="term" value="F:4 iron, 4 sulfur cluster binding"/>
    <property type="evidence" value="ECO:0007669"/>
    <property type="project" value="UniProtKB-KW"/>
</dbReference>
<comment type="function">
    <text evidence="4">Essential protein with sulfite reductase activity required in assimilatory sulfate reduction pathway during both primary and secondary metabolism and thus involved in development and growth.</text>
</comment>
<comment type="subcellular location">
    <subcellularLocation>
        <location evidence="5">Plastid</location>
        <location evidence="5">Chloroplast stroma</location>
        <location evidence="5">Chloroplast nucleoid</location>
    </subcellularLocation>
</comment>
<dbReference type="OrthoDB" id="1688044at2759"/>
<dbReference type="GO" id="GO:0016002">
    <property type="term" value="F:sulfite reductase activity"/>
    <property type="evidence" value="ECO:0007669"/>
    <property type="project" value="TreeGrafter"/>
</dbReference>
<evidence type="ECO:0000256" key="13">
    <source>
        <dbReference type="ARBA" id="ARBA00023004"/>
    </source>
</evidence>
<organism evidence="19 20">
    <name type="scientific">Porphyridium purpureum</name>
    <name type="common">Red alga</name>
    <name type="synonym">Porphyridium cruentum</name>
    <dbReference type="NCBI Taxonomy" id="35688"/>
    <lineage>
        <taxon>Eukaryota</taxon>
        <taxon>Rhodophyta</taxon>
        <taxon>Bangiophyceae</taxon>
        <taxon>Porphyridiales</taxon>
        <taxon>Porphyridiaceae</taxon>
        <taxon>Porphyridium</taxon>
    </lineage>
</organism>
<dbReference type="GO" id="GO:0020037">
    <property type="term" value="F:heme binding"/>
    <property type="evidence" value="ECO:0007669"/>
    <property type="project" value="InterPro"/>
</dbReference>
<evidence type="ECO:0000256" key="5">
    <source>
        <dbReference type="ARBA" id="ARBA00004595"/>
    </source>
</evidence>
<evidence type="ECO:0000256" key="12">
    <source>
        <dbReference type="ARBA" id="ARBA00023002"/>
    </source>
</evidence>
<feature type="domain" description="Nitrite/Sulfite reductase ferredoxin-like" evidence="18">
    <location>
        <begin position="432"/>
        <end position="499"/>
    </location>
</feature>